<evidence type="ECO:0000256" key="5">
    <source>
        <dbReference type="ARBA" id="ARBA00023315"/>
    </source>
</evidence>
<keyword evidence="11" id="KW-1185">Reference proteome</keyword>
<dbReference type="PANTHER" id="PTHR43178:SF5">
    <property type="entry name" value="LIPOAMIDE ACYLTRANSFERASE COMPONENT OF BRANCHED-CHAIN ALPHA-KETO ACID DEHYDROGENASE COMPLEX, MITOCHONDRIAL"/>
    <property type="match status" value="1"/>
</dbReference>
<keyword evidence="3 6" id="KW-0808">Transferase</keyword>
<dbReference type="Pfam" id="PF00198">
    <property type="entry name" value="2-oxoacid_dh"/>
    <property type="match status" value="1"/>
</dbReference>
<dbReference type="InterPro" id="IPR003016">
    <property type="entry name" value="2-oxoA_DH_lipoyl-BS"/>
</dbReference>
<accession>A0A2P8QGF9</accession>
<evidence type="ECO:0000313" key="11">
    <source>
        <dbReference type="Proteomes" id="UP000240429"/>
    </source>
</evidence>
<feature type="region of interest" description="Disordered" evidence="7">
    <location>
        <begin position="215"/>
        <end position="237"/>
    </location>
</feature>
<dbReference type="InterPro" id="IPR036625">
    <property type="entry name" value="E3-bd_dom_sf"/>
</dbReference>
<evidence type="ECO:0000313" key="10">
    <source>
        <dbReference type="EMBL" id="PSM45334.1"/>
    </source>
</evidence>
<dbReference type="CDD" id="cd06849">
    <property type="entry name" value="lipoyl_domain"/>
    <property type="match status" value="1"/>
</dbReference>
<dbReference type="InterPro" id="IPR000089">
    <property type="entry name" value="Biotin_lipoyl"/>
</dbReference>
<sequence length="477" mass="49263">MLLPDVGEGLTEADIVTWHVAVGDTVTVNQVIVDIETAKSVVELPSSYAGEVVELLAAEGETAAVGSPIIAIRTNEAPPASPEGGHVPGPPESAGTEGDSEPRLLVGYGARDSGHRPRRRTPAATVTGPAAGPVTEAAEPTNAQLPSETAESAKPRAKPPVRKLAKDLGVDLATVSPTGPDGTVRRDDVLRASQQRTALSAGAAAPGVPAYGALAPGVPTSNDPVPDVPSPGVPAAHARGPLAVESRIAIKGVRKHTAAAMVASAFTAPHVTEFVTVDVTRTLELRDLVQHRREFRETKLSPLAFVARAYLRALRRTPTAAARWDEAAQEIVVPAGVNLGIAAATPRGLMVPNIRNAHLMGLQELAAAINDLAVTARAGKTAPHALTGGNTTITNVGVFGVDTGTPILNLGETAILAVGAVRRRPWVVEDHAGERIEARSVLQLALSFDHRVIDGQEGSQLLADTAALLAEPGLAVL</sequence>
<dbReference type="Pfam" id="PF02817">
    <property type="entry name" value="E3_binding"/>
    <property type="match status" value="1"/>
</dbReference>
<dbReference type="SUPFAM" id="SSF47005">
    <property type="entry name" value="Peripheral subunit-binding domain of 2-oxo acid dehydrogenase complex"/>
    <property type="match status" value="1"/>
</dbReference>
<dbReference type="GO" id="GO:0005737">
    <property type="term" value="C:cytoplasm"/>
    <property type="evidence" value="ECO:0007669"/>
    <property type="project" value="TreeGrafter"/>
</dbReference>
<dbReference type="OrthoDB" id="9805770at2"/>
<feature type="compositionally biased region" description="Low complexity" evidence="7">
    <location>
        <begin position="215"/>
        <end position="225"/>
    </location>
</feature>
<dbReference type="PROSITE" id="PS50968">
    <property type="entry name" value="BIOTINYL_LIPOYL"/>
    <property type="match status" value="1"/>
</dbReference>
<dbReference type="PROSITE" id="PS51826">
    <property type="entry name" value="PSBD"/>
    <property type="match status" value="1"/>
</dbReference>
<dbReference type="InterPro" id="IPR011053">
    <property type="entry name" value="Single_hybrid_motif"/>
</dbReference>
<organism evidence="10 11">
    <name type="scientific">Streptomyces dioscori</name>
    <dbReference type="NCBI Taxonomy" id="2109333"/>
    <lineage>
        <taxon>Bacteria</taxon>
        <taxon>Bacillati</taxon>
        <taxon>Actinomycetota</taxon>
        <taxon>Actinomycetes</taxon>
        <taxon>Kitasatosporales</taxon>
        <taxon>Streptomycetaceae</taxon>
        <taxon>Streptomyces</taxon>
        <taxon>Streptomyces aurantiacus group</taxon>
    </lineage>
</organism>
<gene>
    <name evidence="10" type="ORF">C6Y14_00140</name>
</gene>
<dbReference type="InterPro" id="IPR023213">
    <property type="entry name" value="CAT-like_dom_sf"/>
</dbReference>
<dbReference type="Proteomes" id="UP000240429">
    <property type="component" value="Unassembled WGS sequence"/>
</dbReference>
<proteinExistence type="inferred from homology"/>
<evidence type="ECO:0000256" key="2">
    <source>
        <dbReference type="ARBA" id="ARBA00007317"/>
    </source>
</evidence>
<evidence type="ECO:0000256" key="7">
    <source>
        <dbReference type="SAM" id="MobiDB-lite"/>
    </source>
</evidence>
<dbReference type="Gene3D" id="3.30.559.10">
    <property type="entry name" value="Chloramphenicol acetyltransferase-like domain"/>
    <property type="match status" value="1"/>
</dbReference>
<dbReference type="GO" id="GO:0031405">
    <property type="term" value="F:lipoic acid binding"/>
    <property type="evidence" value="ECO:0007669"/>
    <property type="project" value="TreeGrafter"/>
</dbReference>
<evidence type="ECO:0000256" key="1">
    <source>
        <dbReference type="ARBA" id="ARBA00001938"/>
    </source>
</evidence>
<dbReference type="EC" id="2.3.1.-" evidence="6"/>
<feature type="domain" description="Peripheral subunit-binding (PSBD)" evidence="9">
    <location>
        <begin position="156"/>
        <end position="193"/>
    </location>
</feature>
<feature type="compositionally biased region" description="Low complexity" evidence="7">
    <location>
        <begin position="122"/>
        <end position="135"/>
    </location>
</feature>
<dbReference type="FunFam" id="3.30.559.10:FF:000007">
    <property type="entry name" value="Dihydrolipoamide acetyltransferase component of pyruvate dehydrogenase complex"/>
    <property type="match status" value="1"/>
</dbReference>
<dbReference type="Gene3D" id="4.10.320.10">
    <property type="entry name" value="E3-binding domain"/>
    <property type="match status" value="1"/>
</dbReference>
<dbReference type="PANTHER" id="PTHR43178">
    <property type="entry name" value="DIHYDROLIPOAMIDE ACETYLTRANSFERASE COMPONENT OF PYRUVATE DEHYDROGENASE COMPLEX"/>
    <property type="match status" value="1"/>
</dbReference>
<name>A0A2P8QGF9_9ACTN</name>
<dbReference type="InterPro" id="IPR001078">
    <property type="entry name" value="2-oxoacid_DH_actylTfrase"/>
</dbReference>
<dbReference type="InterPro" id="IPR050743">
    <property type="entry name" value="2-oxoacid_DH_E2_comp"/>
</dbReference>
<feature type="domain" description="Lipoyl-binding" evidence="8">
    <location>
        <begin position="1"/>
        <end position="73"/>
    </location>
</feature>
<dbReference type="InterPro" id="IPR004167">
    <property type="entry name" value="PSBD"/>
</dbReference>
<evidence type="ECO:0000259" key="8">
    <source>
        <dbReference type="PROSITE" id="PS50968"/>
    </source>
</evidence>
<keyword evidence="4 6" id="KW-0450">Lipoyl</keyword>
<dbReference type="SUPFAM" id="SSF51230">
    <property type="entry name" value="Single hybrid motif"/>
    <property type="match status" value="1"/>
</dbReference>
<dbReference type="EMBL" id="PYBJ01000001">
    <property type="protein sequence ID" value="PSM45334.1"/>
    <property type="molecule type" value="Genomic_DNA"/>
</dbReference>
<protein>
    <recommendedName>
        <fullName evidence="6">Dihydrolipoamide acetyltransferase component of pyruvate dehydrogenase complex</fullName>
        <ecNumber evidence="6">2.3.1.-</ecNumber>
    </recommendedName>
</protein>
<evidence type="ECO:0000259" key="9">
    <source>
        <dbReference type="PROSITE" id="PS51826"/>
    </source>
</evidence>
<evidence type="ECO:0000256" key="4">
    <source>
        <dbReference type="ARBA" id="ARBA00022823"/>
    </source>
</evidence>
<dbReference type="GO" id="GO:0016407">
    <property type="term" value="F:acetyltransferase activity"/>
    <property type="evidence" value="ECO:0007669"/>
    <property type="project" value="TreeGrafter"/>
</dbReference>
<dbReference type="PROSITE" id="PS00189">
    <property type="entry name" value="LIPOYL"/>
    <property type="match status" value="1"/>
</dbReference>
<keyword evidence="5 6" id="KW-0012">Acyltransferase</keyword>
<comment type="cofactor">
    <cofactor evidence="1 6">
        <name>(R)-lipoate</name>
        <dbReference type="ChEBI" id="CHEBI:83088"/>
    </cofactor>
</comment>
<evidence type="ECO:0000256" key="6">
    <source>
        <dbReference type="RuleBase" id="RU003423"/>
    </source>
</evidence>
<comment type="similarity">
    <text evidence="2 6">Belongs to the 2-oxoacid dehydrogenase family.</text>
</comment>
<dbReference type="Gene3D" id="2.40.50.100">
    <property type="match status" value="1"/>
</dbReference>
<evidence type="ECO:0000256" key="3">
    <source>
        <dbReference type="ARBA" id="ARBA00022679"/>
    </source>
</evidence>
<dbReference type="SUPFAM" id="SSF52777">
    <property type="entry name" value="CoA-dependent acyltransferases"/>
    <property type="match status" value="1"/>
</dbReference>
<feature type="region of interest" description="Disordered" evidence="7">
    <location>
        <begin position="75"/>
        <end position="161"/>
    </location>
</feature>
<reference evidence="10 11" key="1">
    <citation type="submission" date="2018-03" db="EMBL/GenBank/DDBJ databases">
        <title>Streptomyces dioscori sp. nov., a novel endophytic actinobacterium isolated from bulbil of Dioscorea bulbifera L.</title>
        <authorList>
            <person name="Zhikuan W."/>
        </authorList>
    </citation>
    <scope>NUCLEOTIDE SEQUENCE [LARGE SCALE GENOMIC DNA]</scope>
    <source>
        <strain evidence="10 11">A217</strain>
    </source>
</reference>
<dbReference type="AlphaFoldDB" id="A0A2P8QGF9"/>
<feature type="compositionally biased region" description="Polar residues" evidence="7">
    <location>
        <begin position="141"/>
        <end position="150"/>
    </location>
</feature>
<dbReference type="Pfam" id="PF00364">
    <property type="entry name" value="Biotin_lipoyl"/>
    <property type="match status" value="1"/>
</dbReference>
<comment type="caution">
    <text evidence="10">The sequence shown here is derived from an EMBL/GenBank/DDBJ whole genome shotgun (WGS) entry which is preliminary data.</text>
</comment>